<dbReference type="AlphaFoldDB" id="A0A401YW14"/>
<accession>A0A401YW14</accession>
<evidence type="ECO:0000313" key="3">
    <source>
        <dbReference type="EMBL" id="GCD98770.1"/>
    </source>
</evidence>
<keyword evidence="2" id="KW-0812">Transmembrane</keyword>
<protein>
    <submittedName>
        <fullName evidence="3">Uncharacterized protein</fullName>
    </submittedName>
</protein>
<feature type="transmembrane region" description="Helical" evidence="2">
    <location>
        <begin position="6"/>
        <end position="26"/>
    </location>
</feature>
<keyword evidence="2" id="KW-0472">Membrane</keyword>
<dbReference type="RefSeq" id="WP_126640643.1">
    <property type="nucleotide sequence ID" value="NZ_BIFH01000029.1"/>
</dbReference>
<gene>
    <name evidence="3" type="ORF">EHYA_06481</name>
</gene>
<feature type="region of interest" description="Disordered" evidence="1">
    <location>
        <begin position="32"/>
        <end position="112"/>
    </location>
</feature>
<dbReference type="Proteomes" id="UP000286931">
    <property type="component" value="Unassembled WGS sequence"/>
</dbReference>
<proteinExistence type="predicted"/>
<keyword evidence="2" id="KW-1133">Transmembrane helix</keyword>
<sequence>MWTWLAVGSAAYLAFLACVIVVLRAAKARARAERSLDAREFGPPAPPAAEERAGSDPGSAAGSTTDARPMEASVEDEAARAHPEPGGSGEPVRGRVPGPMAPPNSPTSRMWG</sequence>
<evidence type="ECO:0000313" key="4">
    <source>
        <dbReference type="Proteomes" id="UP000286931"/>
    </source>
</evidence>
<name>A0A401YW14_9ACTN</name>
<evidence type="ECO:0000256" key="2">
    <source>
        <dbReference type="SAM" id="Phobius"/>
    </source>
</evidence>
<comment type="caution">
    <text evidence="3">The sequence shown here is derived from an EMBL/GenBank/DDBJ whole genome shotgun (WGS) entry which is preliminary data.</text>
</comment>
<organism evidence="3 4">
    <name type="scientific">Embleya hyalina</name>
    <dbReference type="NCBI Taxonomy" id="516124"/>
    <lineage>
        <taxon>Bacteria</taxon>
        <taxon>Bacillati</taxon>
        <taxon>Actinomycetota</taxon>
        <taxon>Actinomycetes</taxon>
        <taxon>Kitasatosporales</taxon>
        <taxon>Streptomycetaceae</taxon>
        <taxon>Embleya</taxon>
    </lineage>
</organism>
<evidence type="ECO:0000256" key="1">
    <source>
        <dbReference type="SAM" id="MobiDB-lite"/>
    </source>
</evidence>
<dbReference type="EMBL" id="BIFH01000029">
    <property type="protein sequence ID" value="GCD98770.1"/>
    <property type="molecule type" value="Genomic_DNA"/>
</dbReference>
<reference evidence="3 4" key="1">
    <citation type="submission" date="2018-12" db="EMBL/GenBank/DDBJ databases">
        <title>Draft genome sequence of Embleya hyalina NBRC 13850T.</title>
        <authorList>
            <person name="Komaki H."/>
            <person name="Hosoyama A."/>
            <person name="Kimura A."/>
            <person name="Ichikawa N."/>
            <person name="Tamura T."/>
        </authorList>
    </citation>
    <scope>NUCLEOTIDE SEQUENCE [LARGE SCALE GENOMIC DNA]</scope>
    <source>
        <strain evidence="3 4">NBRC 13850</strain>
    </source>
</reference>
<keyword evidence="4" id="KW-1185">Reference proteome</keyword>